<evidence type="ECO:0000313" key="2">
    <source>
        <dbReference type="Proteomes" id="UP000027466"/>
    </source>
</evidence>
<dbReference type="Proteomes" id="UP000027466">
    <property type="component" value="Unassembled WGS sequence"/>
</dbReference>
<dbReference type="RefSeq" id="WP_035941986.1">
    <property type="nucleotide sequence ID" value="NZ_CADFFX010000027.1"/>
</dbReference>
<dbReference type="Pfam" id="PF20126">
    <property type="entry name" value="TumE"/>
    <property type="match status" value="1"/>
</dbReference>
<gene>
    <name evidence="1" type="ORF">BG61_24100</name>
</gene>
<accession>A0A069PKM3</accession>
<protein>
    <submittedName>
        <fullName evidence="1">Uncharacterized protein</fullName>
    </submittedName>
</protein>
<keyword evidence="2" id="KW-1185">Reference proteome</keyword>
<name>A0A069PKM3_9BURK</name>
<proteinExistence type="predicted"/>
<dbReference type="InterPro" id="IPR045397">
    <property type="entry name" value="TumE-like"/>
</dbReference>
<dbReference type="EMBL" id="JFHC01000039">
    <property type="protein sequence ID" value="KDR40494.1"/>
    <property type="molecule type" value="Genomic_DNA"/>
</dbReference>
<organism evidence="1 2">
    <name type="scientific">Caballeronia glathei</name>
    <dbReference type="NCBI Taxonomy" id="60547"/>
    <lineage>
        <taxon>Bacteria</taxon>
        <taxon>Pseudomonadati</taxon>
        <taxon>Pseudomonadota</taxon>
        <taxon>Betaproteobacteria</taxon>
        <taxon>Burkholderiales</taxon>
        <taxon>Burkholderiaceae</taxon>
        <taxon>Caballeronia</taxon>
    </lineage>
</organism>
<sequence length="98" mass="11533">MAETKIYDDRHVITKRRGNGELRREVWVDSSGSVTRYNLAYINRELYQGDNGRVVGYDNANGYHHRHYFGTVEPIDFVSFEDIEDQFARDWTALRSKS</sequence>
<evidence type="ECO:0000313" key="1">
    <source>
        <dbReference type="EMBL" id="KDR40494.1"/>
    </source>
</evidence>
<comment type="caution">
    <text evidence="1">The sequence shown here is derived from an EMBL/GenBank/DDBJ whole genome shotgun (WGS) entry which is preliminary data.</text>
</comment>
<reference evidence="1 2" key="1">
    <citation type="submission" date="2014-03" db="EMBL/GenBank/DDBJ databases">
        <title>Draft Genome Sequences of Four Burkholderia Strains.</title>
        <authorList>
            <person name="Liu X.Y."/>
            <person name="Li C.X."/>
            <person name="Xu J.H."/>
        </authorList>
    </citation>
    <scope>NUCLEOTIDE SEQUENCE [LARGE SCALE GENOMIC DNA]</scope>
    <source>
        <strain evidence="1 2">DSM 50014</strain>
    </source>
</reference>
<dbReference type="AlphaFoldDB" id="A0A069PKM3"/>